<feature type="region of interest" description="Disordered" evidence="1">
    <location>
        <begin position="526"/>
        <end position="548"/>
    </location>
</feature>
<dbReference type="PANTHER" id="PTHR32133">
    <property type="entry name" value="OS07G0120400 PROTEIN"/>
    <property type="match status" value="1"/>
</dbReference>
<evidence type="ECO:0000313" key="3">
    <source>
        <dbReference type="EnsemblPlants" id="TraesCS5D02G506800.2"/>
    </source>
</evidence>
<feature type="region of interest" description="Disordered" evidence="1">
    <location>
        <begin position="370"/>
        <end position="396"/>
    </location>
</feature>
<protein>
    <recommendedName>
        <fullName evidence="2">F-box domain-containing protein</fullName>
    </recommendedName>
</protein>
<dbReference type="Gramene" id="TraesRN5D0101145100.3">
    <property type="protein sequence ID" value="TraesRN5D0101145100.3"/>
    <property type="gene ID" value="TraesRN5D0101145100"/>
</dbReference>
<dbReference type="EnsemblPlants" id="TraesCS5D02G506800.2">
    <property type="protein sequence ID" value="TraesCS5D02G506800.2"/>
    <property type="gene ID" value="TraesCS5D02G506800"/>
</dbReference>
<dbReference type="Gramene" id="TraesCS5D02G506800.2">
    <property type="protein sequence ID" value="TraesCS5D02G506800.2"/>
    <property type="gene ID" value="TraesCS5D02G506800"/>
</dbReference>
<dbReference type="Gramene" id="TraesCS5D03G1107000.3">
    <property type="protein sequence ID" value="TraesCS5D03G1107000.3.CDS"/>
    <property type="gene ID" value="TraesCS5D03G1107000"/>
</dbReference>
<evidence type="ECO:0000256" key="1">
    <source>
        <dbReference type="SAM" id="MobiDB-lite"/>
    </source>
</evidence>
<dbReference type="Gramene" id="TraesSYM5D03G03156900.3">
    <property type="protein sequence ID" value="TraesSYM5D03G03156900.3"/>
    <property type="gene ID" value="TraesSYM5D03G03156900"/>
</dbReference>
<feature type="domain" description="F-box" evidence="2">
    <location>
        <begin position="12"/>
        <end position="51"/>
    </location>
</feature>
<dbReference type="InterPro" id="IPR001810">
    <property type="entry name" value="F-box_dom"/>
</dbReference>
<name>A0A3B6N034_WHEAT</name>
<dbReference type="PANTHER" id="PTHR32133:SF376">
    <property type="entry name" value="F-BOX DOMAIN-CONTAINING PROTEIN"/>
    <property type="match status" value="1"/>
</dbReference>
<reference evidence="3" key="2">
    <citation type="submission" date="2018-10" db="UniProtKB">
        <authorList>
            <consortium name="EnsemblPlants"/>
        </authorList>
    </citation>
    <scope>IDENTIFICATION</scope>
</reference>
<evidence type="ECO:0000313" key="4">
    <source>
        <dbReference type="Proteomes" id="UP000019116"/>
    </source>
</evidence>
<dbReference type="Gramene" id="TraesPARA_EIv1.0_1875620.5">
    <property type="protein sequence ID" value="TraesPARA_EIv1.0_1875620.5.CDS"/>
    <property type="gene ID" value="TraesPARA_EIv1.0_1875620"/>
</dbReference>
<dbReference type="InterPro" id="IPR036047">
    <property type="entry name" value="F-box-like_dom_sf"/>
</dbReference>
<gene>
    <name evidence="3" type="primary">LOC123123583</name>
</gene>
<accession>A0A3B6N034</accession>
<keyword evidence="4" id="KW-1185">Reference proteome</keyword>
<organism evidence="3">
    <name type="scientific">Triticum aestivum</name>
    <name type="common">Wheat</name>
    <dbReference type="NCBI Taxonomy" id="4565"/>
    <lineage>
        <taxon>Eukaryota</taxon>
        <taxon>Viridiplantae</taxon>
        <taxon>Streptophyta</taxon>
        <taxon>Embryophyta</taxon>
        <taxon>Tracheophyta</taxon>
        <taxon>Spermatophyta</taxon>
        <taxon>Magnoliopsida</taxon>
        <taxon>Liliopsida</taxon>
        <taxon>Poales</taxon>
        <taxon>Poaceae</taxon>
        <taxon>BOP clade</taxon>
        <taxon>Pooideae</taxon>
        <taxon>Triticodae</taxon>
        <taxon>Triticeae</taxon>
        <taxon>Triticinae</taxon>
        <taxon>Triticum</taxon>
    </lineage>
</organism>
<proteinExistence type="predicted"/>
<dbReference type="Gramene" id="TraesMAC5D03G03214730.3">
    <property type="protein sequence ID" value="TraesMAC5D03G03214730.3"/>
    <property type="gene ID" value="TraesMAC5D03G03214730"/>
</dbReference>
<dbReference type="OrthoDB" id="690324at2759"/>
<dbReference type="Pfam" id="PF00646">
    <property type="entry name" value="F-box"/>
    <property type="match status" value="1"/>
</dbReference>
<dbReference type="Proteomes" id="UP000019116">
    <property type="component" value="Chromosome 5D"/>
</dbReference>
<dbReference type="SUPFAM" id="SSF81383">
    <property type="entry name" value="F-box domain"/>
    <property type="match status" value="1"/>
</dbReference>
<evidence type="ECO:0000259" key="2">
    <source>
        <dbReference type="Pfam" id="PF00646"/>
    </source>
</evidence>
<dbReference type="AlphaFoldDB" id="A0A3B6N034"/>
<reference evidence="3" key="1">
    <citation type="submission" date="2018-08" db="EMBL/GenBank/DDBJ databases">
        <authorList>
            <person name="Rossello M."/>
        </authorList>
    </citation>
    <scope>NUCLEOTIDE SEQUENCE [LARGE SCALE GENOMIC DNA]</scope>
    <source>
        <strain evidence="3">cv. Chinese Spring</strain>
    </source>
</reference>
<sequence>MEAPPPPPALLDELVEEILLCLPPEDPACLLRASVVCKAWSGIASRPGFRRRLHELHGVPPVLVFLHNWKDDFIPRFISTTASSFSLAAPDRRAWRAVDCRHGRALFFPQGSGGLELLLWEPITGAQQRIPVPAAFNCDDFWTAAVLCAADGCDHRDCVGGPFRVVFLFVVVVDEETSIYSSSIYSSETGAWGELTSVQRTVHFSVEFKERYSVLVDRSVLYFMSDGVASCASVVEYDLASHNLTVFGLPDTDHGHAYSLVLVEDGGIGVIQYLDTQLKFWTREASAEAGWVLNRVMCLENSLPMNALLHAVQVLGFAEEANVIFVNTVVGIYTIELRSGHVREVCSDTNRGFCSLIPVVSFYTPVPRGKHQNLPASKPSGEAGGEEGGEEEKTVDQAQQLLNKGSNATKEVDFINTFEYVSLDLEIRVPCYGEGALEGARTLNKPGCALLPKDSSADVPKSAPSLCLCFHLGLPGVCECTTRRDDAGNSTTSESNVEDLWRKVNLNNIAVCKSTCPLSLVLQSNSKRKRSGNVNTKKSEEESAGWPE</sequence>